<dbReference type="InterPro" id="IPR013563">
    <property type="entry name" value="Oligopep_ABC_C"/>
</dbReference>
<keyword evidence="3" id="KW-0813">Transport</keyword>
<dbReference type="InterPro" id="IPR003593">
    <property type="entry name" value="AAA+_ATPase"/>
</dbReference>
<dbReference type="InterPro" id="IPR050388">
    <property type="entry name" value="ABC_Ni/Peptide_Import"/>
</dbReference>
<accession>A0A6N4R345</accession>
<feature type="domain" description="ABC transporter" evidence="8">
    <location>
        <begin position="275"/>
        <end position="527"/>
    </location>
</feature>
<keyword evidence="4" id="KW-1003">Cell membrane</keyword>
<evidence type="ECO:0000256" key="7">
    <source>
        <dbReference type="ARBA" id="ARBA00023136"/>
    </source>
</evidence>
<evidence type="ECO:0000313" key="9">
    <source>
        <dbReference type="EMBL" id="TKW61453.1"/>
    </source>
</evidence>
<dbReference type="PROSITE" id="PS50893">
    <property type="entry name" value="ABC_TRANSPORTER_2"/>
    <property type="match status" value="2"/>
</dbReference>
<dbReference type="Pfam" id="PF08352">
    <property type="entry name" value="oligo_HPY"/>
    <property type="match status" value="2"/>
</dbReference>
<name>A0A6N4R345_BLAVI</name>
<dbReference type="SMART" id="SM00382">
    <property type="entry name" value="AAA"/>
    <property type="match status" value="2"/>
</dbReference>
<dbReference type="GO" id="GO:0015833">
    <property type="term" value="P:peptide transport"/>
    <property type="evidence" value="ECO:0007669"/>
    <property type="project" value="InterPro"/>
</dbReference>
<dbReference type="InterPro" id="IPR027417">
    <property type="entry name" value="P-loop_NTPase"/>
</dbReference>
<dbReference type="GO" id="GO:0005886">
    <property type="term" value="C:plasma membrane"/>
    <property type="evidence" value="ECO:0007669"/>
    <property type="project" value="UniProtKB-SubCell"/>
</dbReference>
<evidence type="ECO:0000256" key="2">
    <source>
        <dbReference type="ARBA" id="ARBA00005417"/>
    </source>
</evidence>
<evidence type="ECO:0000256" key="3">
    <source>
        <dbReference type="ARBA" id="ARBA00022448"/>
    </source>
</evidence>
<dbReference type="GO" id="GO:0005524">
    <property type="term" value="F:ATP binding"/>
    <property type="evidence" value="ECO:0007669"/>
    <property type="project" value="UniProtKB-KW"/>
</dbReference>
<dbReference type="InterPro" id="IPR017871">
    <property type="entry name" value="ABC_transporter-like_CS"/>
</dbReference>
<sequence length="531" mass="57859">MPSKSLLSVQNLTVSTPAKTLVHGVSFSLKKGETLAVVGESGSGKTLTALSVMGLLPEGLIAKADSMDFGSHELQTLTPRQRRHLRGKRMAMIFQEPATALNPVLTCGYQVEEAFLIHSPKMKKAQRKAKVLKLFEQVKLPNPEAISDAYPHQISGGQRQRVMIAMALAHGPELLVADEPTTALDVTVQAEIIKLVKSLQKELGMAMLWITHDFGVVKELADDVIVMQQGKIVEEGPAKQVLSKPKHAYTKQLLAATLTLSDKAPAAQKTGKPLLEATNLSHTYPARSAWLFSKSKGHHALKNVSFQLNAGETLGVVGESGSGKSTLARVLTRLNESKHPEGVILFQGENVLQLKGEQLRQSRKNMQMVFQDPVTSLNPKLPIGKSILEGVEAHNTLPQKERAAYVAKLLKEVGLPEDAATRLPHQFSGGQRQRIAIARALALQPKLVIADEPVSALDVSVQSQILKLFQSIQKDRGTAFVFISHDLRVISHLAHNVLVMHNGEVVEQGPTHQVFAKPKHAYTKKLLAAVI</sequence>
<dbReference type="NCBIfam" id="NF007739">
    <property type="entry name" value="PRK10419.1"/>
    <property type="match status" value="2"/>
</dbReference>
<dbReference type="GO" id="GO:0055085">
    <property type="term" value="P:transmembrane transport"/>
    <property type="evidence" value="ECO:0007669"/>
    <property type="project" value="UniProtKB-ARBA"/>
</dbReference>
<proteinExistence type="inferred from homology"/>
<comment type="similarity">
    <text evidence="2">Belongs to the ABC transporter superfamily.</text>
</comment>
<evidence type="ECO:0000256" key="5">
    <source>
        <dbReference type="ARBA" id="ARBA00022741"/>
    </source>
</evidence>
<evidence type="ECO:0000256" key="4">
    <source>
        <dbReference type="ARBA" id="ARBA00022475"/>
    </source>
</evidence>
<feature type="domain" description="ABC transporter" evidence="8">
    <location>
        <begin position="7"/>
        <end position="254"/>
    </location>
</feature>
<comment type="caution">
    <text evidence="9">The sequence shown here is derived from an EMBL/GenBank/DDBJ whole genome shotgun (WGS) entry which is preliminary data.</text>
</comment>
<keyword evidence="7" id="KW-0472">Membrane</keyword>
<evidence type="ECO:0000259" key="8">
    <source>
        <dbReference type="PROSITE" id="PS50893"/>
    </source>
</evidence>
<dbReference type="PANTHER" id="PTHR43297:SF2">
    <property type="entry name" value="DIPEPTIDE TRANSPORT ATP-BINDING PROTEIN DPPD"/>
    <property type="match status" value="1"/>
</dbReference>
<dbReference type="InterPro" id="IPR003439">
    <property type="entry name" value="ABC_transporter-like_ATP-bd"/>
</dbReference>
<dbReference type="PROSITE" id="PS00211">
    <property type="entry name" value="ABC_TRANSPORTER_1"/>
    <property type="match status" value="2"/>
</dbReference>
<protein>
    <submittedName>
        <fullName evidence="9">ABC transporter ATP-binding protein</fullName>
    </submittedName>
</protein>
<evidence type="ECO:0000313" key="10">
    <source>
        <dbReference type="Proteomes" id="UP000320948"/>
    </source>
</evidence>
<dbReference type="Pfam" id="PF00005">
    <property type="entry name" value="ABC_tran"/>
    <property type="match status" value="2"/>
</dbReference>
<evidence type="ECO:0000256" key="6">
    <source>
        <dbReference type="ARBA" id="ARBA00022840"/>
    </source>
</evidence>
<organism evidence="9 10">
    <name type="scientific">Blastochloris viridis</name>
    <name type="common">Rhodopseudomonas viridis</name>
    <dbReference type="NCBI Taxonomy" id="1079"/>
    <lineage>
        <taxon>Bacteria</taxon>
        <taxon>Pseudomonadati</taxon>
        <taxon>Pseudomonadota</taxon>
        <taxon>Alphaproteobacteria</taxon>
        <taxon>Hyphomicrobiales</taxon>
        <taxon>Blastochloridaceae</taxon>
        <taxon>Blastochloris</taxon>
    </lineage>
</organism>
<keyword evidence="5" id="KW-0547">Nucleotide-binding</keyword>
<keyword evidence="6 9" id="KW-0067">ATP-binding</keyword>
<dbReference type="PANTHER" id="PTHR43297">
    <property type="entry name" value="OLIGOPEPTIDE TRANSPORT ATP-BINDING PROTEIN APPD"/>
    <property type="match status" value="1"/>
</dbReference>
<dbReference type="EMBL" id="VAFM01000001">
    <property type="protein sequence ID" value="TKW61453.1"/>
    <property type="molecule type" value="Genomic_DNA"/>
</dbReference>
<dbReference type="Gene3D" id="3.40.50.300">
    <property type="entry name" value="P-loop containing nucleotide triphosphate hydrolases"/>
    <property type="match status" value="2"/>
</dbReference>
<dbReference type="GO" id="GO:0016887">
    <property type="term" value="F:ATP hydrolysis activity"/>
    <property type="evidence" value="ECO:0007669"/>
    <property type="project" value="InterPro"/>
</dbReference>
<dbReference type="NCBIfam" id="NF008453">
    <property type="entry name" value="PRK11308.1"/>
    <property type="match status" value="2"/>
</dbReference>
<dbReference type="SUPFAM" id="SSF52540">
    <property type="entry name" value="P-loop containing nucleoside triphosphate hydrolases"/>
    <property type="match status" value="2"/>
</dbReference>
<comment type="subcellular location">
    <subcellularLocation>
        <location evidence="1">Cell inner membrane</location>
        <topology evidence="1">Peripheral membrane protein</topology>
    </subcellularLocation>
</comment>
<dbReference type="CDD" id="cd03257">
    <property type="entry name" value="ABC_NikE_OppD_transporters"/>
    <property type="match status" value="2"/>
</dbReference>
<dbReference type="Proteomes" id="UP000320948">
    <property type="component" value="Unassembled WGS sequence"/>
</dbReference>
<reference evidence="9 10" key="1">
    <citation type="journal article" date="2017" name="Nat. Commun.">
        <title>In situ click chemistry generation of cyclooxygenase-2 inhibitors.</title>
        <authorList>
            <person name="Bhardwaj A."/>
            <person name="Kaur J."/>
            <person name="Wuest M."/>
            <person name="Wuest F."/>
        </authorList>
    </citation>
    <scope>NUCLEOTIDE SEQUENCE [LARGE SCALE GENOMIC DNA]</scope>
    <source>
        <strain evidence="9">S2_018_000_R2_106</strain>
    </source>
</reference>
<dbReference type="AlphaFoldDB" id="A0A6N4R345"/>
<gene>
    <name evidence="9" type="ORF">DI628_02200</name>
</gene>
<dbReference type="FunFam" id="3.40.50.300:FF:000016">
    <property type="entry name" value="Oligopeptide ABC transporter ATP-binding component"/>
    <property type="match status" value="2"/>
</dbReference>
<evidence type="ECO:0000256" key="1">
    <source>
        <dbReference type="ARBA" id="ARBA00004417"/>
    </source>
</evidence>